<dbReference type="AlphaFoldDB" id="A0A932FWP9"/>
<name>A0A932FWP9_UNCTE</name>
<organism evidence="1 2">
    <name type="scientific">Tectimicrobiota bacterium</name>
    <dbReference type="NCBI Taxonomy" id="2528274"/>
    <lineage>
        <taxon>Bacteria</taxon>
        <taxon>Pseudomonadati</taxon>
        <taxon>Nitrospinota/Tectimicrobiota group</taxon>
        <taxon>Candidatus Tectimicrobiota</taxon>
    </lineage>
</organism>
<reference evidence="1" key="1">
    <citation type="submission" date="2020-07" db="EMBL/GenBank/DDBJ databases">
        <title>Huge and variable diversity of episymbiotic CPR bacteria and DPANN archaea in groundwater ecosystems.</title>
        <authorList>
            <person name="He C.Y."/>
            <person name="Keren R."/>
            <person name="Whittaker M."/>
            <person name="Farag I.F."/>
            <person name="Doudna J."/>
            <person name="Cate J.H.D."/>
            <person name="Banfield J.F."/>
        </authorList>
    </citation>
    <scope>NUCLEOTIDE SEQUENCE</scope>
    <source>
        <strain evidence="1">NC_groundwater_672_Ag_B-0.1um_62_36</strain>
    </source>
</reference>
<dbReference type="Proteomes" id="UP000769766">
    <property type="component" value="Unassembled WGS sequence"/>
</dbReference>
<sequence length="129" mass="15258">MPPTQIMFYKDDTGRVPALEWLQDLRHRDRRGFTRCLARIQQLAELGHELRRPEADFLRDGIYELRARQGHVNYRILYFFYGRTVTILCHALTKEDKGPDTEIDRAIRYKKAFERDPEGHSLEEALPNG</sequence>
<dbReference type="EMBL" id="JACPRF010000230">
    <property type="protein sequence ID" value="MBI2876733.1"/>
    <property type="molecule type" value="Genomic_DNA"/>
</dbReference>
<protein>
    <submittedName>
        <fullName evidence="1">Type II toxin-antitoxin system RelE/ParE family toxin</fullName>
    </submittedName>
</protein>
<gene>
    <name evidence="1" type="ORF">HYY20_07620</name>
</gene>
<evidence type="ECO:0000313" key="2">
    <source>
        <dbReference type="Proteomes" id="UP000769766"/>
    </source>
</evidence>
<comment type="caution">
    <text evidence="1">The sequence shown here is derived from an EMBL/GenBank/DDBJ whole genome shotgun (WGS) entry which is preliminary data.</text>
</comment>
<dbReference type="Pfam" id="PF05973">
    <property type="entry name" value="Gp49"/>
    <property type="match status" value="1"/>
</dbReference>
<proteinExistence type="predicted"/>
<dbReference type="InterPro" id="IPR009241">
    <property type="entry name" value="HigB-like"/>
</dbReference>
<evidence type="ECO:0000313" key="1">
    <source>
        <dbReference type="EMBL" id="MBI2876733.1"/>
    </source>
</evidence>
<accession>A0A932FWP9</accession>